<keyword evidence="3" id="KW-1185">Reference proteome</keyword>
<evidence type="ECO:0000313" key="3">
    <source>
        <dbReference type="Proteomes" id="UP000325081"/>
    </source>
</evidence>
<feature type="region of interest" description="Disordered" evidence="1">
    <location>
        <begin position="112"/>
        <end position="139"/>
    </location>
</feature>
<evidence type="ECO:0000256" key="1">
    <source>
        <dbReference type="SAM" id="MobiDB-lite"/>
    </source>
</evidence>
<feature type="compositionally biased region" description="Basic and acidic residues" evidence="1">
    <location>
        <begin position="128"/>
        <end position="139"/>
    </location>
</feature>
<dbReference type="OrthoDB" id="567237at2759"/>
<evidence type="ECO:0000313" key="2">
    <source>
        <dbReference type="EMBL" id="GER34572.1"/>
    </source>
</evidence>
<sequence length="139" mass="15659">MAKLGEGDKRWIVEDRIDGNSVVLSPTEPIASSGQGFRWKLSGEDPEIRITIKDDGPIDKRFKETFISKGFVFEKLKQYVEAMARGEPTKEDLDRPPALALSPNLIDCSRARLRSAASPSRGRKRSPKLIDETDEPEFR</sequence>
<dbReference type="EMBL" id="BKCP01004916">
    <property type="protein sequence ID" value="GER34572.1"/>
    <property type="molecule type" value="Genomic_DNA"/>
</dbReference>
<accession>A0A5A7PQ25</accession>
<reference evidence="3" key="1">
    <citation type="journal article" date="2019" name="Curr. Biol.">
        <title>Genome Sequence of Striga asiatica Provides Insight into the Evolution of Plant Parasitism.</title>
        <authorList>
            <person name="Yoshida S."/>
            <person name="Kim S."/>
            <person name="Wafula E.K."/>
            <person name="Tanskanen J."/>
            <person name="Kim Y.M."/>
            <person name="Honaas L."/>
            <person name="Yang Z."/>
            <person name="Spallek T."/>
            <person name="Conn C.E."/>
            <person name="Ichihashi Y."/>
            <person name="Cheong K."/>
            <person name="Cui S."/>
            <person name="Der J.P."/>
            <person name="Gundlach H."/>
            <person name="Jiao Y."/>
            <person name="Hori C."/>
            <person name="Ishida J.K."/>
            <person name="Kasahara H."/>
            <person name="Kiba T."/>
            <person name="Kim M.S."/>
            <person name="Koo N."/>
            <person name="Laohavisit A."/>
            <person name="Lee Y.H."/>
            <person name="Lumba S."/>
            <person name="McCourt P."/>
            <person name="Mortimer J.C."/>
            <person name="Mutuku J.M."/>
            <person name="Nomura T."/>
            <person name="Sasaki-Sekimoto Y."/>
            <person name="Seto Y."/>
            <person name="Wang Y."/>
            <person name="Wakatake T."/>
            <person name="Sakakibara H."/>
            <person name="Demura T."/>
            <person name="Yamaguchi S."/>
            <person name="Yoneyama K."/>
            <person name="Manabe R.I."/>
            <person name="Nelson D.C."/>
            <person name="Schulman A.H."/>
            <person name="Timko M.P."/>
            <person name="dePamphilis C.W."/>
            <person name="Choi D."/>
            <person name="Shirasu K."/>
        </authorList>
    </citation>
    <scope>NUCLEOTIDE SEQUENCE [LARGE SCALE GENOMIC DNA]</scope>
    <source>
        <strain evidence="3">cv. UVA1</strain>
    </source>
</reference>
<protein>
    <submittedName>
        <fullName evidence="2">Activator of 90 kDa heat shock protein</fullName>
    </submittedName>
</protein>
<keyword evidence="2" id="KW-0346">Stress response</keyword>
<dbReference type="AlphaFoldDB" id="A0A5A7PQ25"/>
<proteinExistence type="predicted"/>
<comment type="caution">
    <text evidence="2">The sequence shown here is derived from an EMBL/GenBank/DDBJ whole genome shotgun (WGS) entry which is preliminary data.</text>
</comment>
<organism evidence="2 3">
    <name type="scientific">Striga asiatica</name>
    <name type="common">Asiatic witchweed</name>
    <name type="synonym">Buchnera asiatica</name>
    <dbReference type="NCBI Taxonomy" id="4170"/>
    <lineage>
        <taxon>Eukaryota</taxon>
        <taxon>Viridiplantae</taxon>
        <taxon>Streptophyta</taxon>
        <taxon>Embryophyta</taxon>
        <taxon>Tracheophyta</taxon>
        <taxon>Spermatophyta</taxon>
        <taxon>Magnoliopsida</taxon>
        <taxon>eudicotyledons</taxon>
        <taxon>Gunneridae</taxon>
        <taxon>Pentapetalae</taxon>
        <taxon>asterids</taxon>
        <taxon>lamiids</taxon>
        <taxon>Lamiales</taxon>
        <taxon>Orobanchaceae</taxon>
        <taxon>Buchnereae</taxon>
        <taxon>Striga</taxon>
    </lineage>
</organism>
<name>A0A5A7PQ25_STRAF</name>
<gene>
    <name evidence="2" type="ORF">STAS_10811</name>
</gene>
<dbReference type="Proteomes" id="UP000325081">
    <property type="component" value="Unassembled WGS sequence"/>
</dbReference>